<gene>
    <name evidence="2" type="ORF">BpHYR1_004012</name>
</gene>
<feature type="compositionally biased region" description="Acidic residues" evidence="1">
    <location>
        <begin position="11"/>
        <end position="21"/>
    </location>
</feature>
<comment type="caution">
    <text evidence="2">The sequence shown here is derived from an EMBL/GenBank/DDBJ whole genome shotgun (WGS) entry which is preliminary data.</text>
</comment>
<evidence type="ECO:0000256" key="1">
    <source>
        <dbReference type="SAM" id="MobiDB-lite"/>
    </source>
</evidence>
<keyword evidence="3" id="KW-1185">Reference proteome</keyword>
<protein>
    <submittedName>
        <fullName evidence="2">Uncharacterized protein</fullName>
    </submittedName>
</protein>
<evidence type="ECO:0000313" key="3">
    <source>
        <dbReference type="Proteomes" id="UP000276133"/>
    </source>
</evidence>
<sequence>MASQRVAQYESDTDTDDTEYMETEIVKKRSKQTRRKWTPLCTFNNKNEAMEKIKSDGIWSISMTNNTNEGKRVYYRCNQVKRIAKQCPATIHLLYHNDSDDVSMFTTNDDHVHEDRRTTGIKEETKKEIFELFKLKIKPKRILEIL</sequence>
<dbReference type="AlphaFoldDB" id="A0A3M7T143"/>
<accession>A0A3M7T143</accession>
<dbReference type="Proteomes" id="UP000276133">
    <property type="component" value="Unassembled WGS sequence"/>
</dbReference>
<evidence type="ECO:0000313" key="2">
    <source>
        <dbReference type="EMBL" id="RNA41639.1"/>
    </source>
</evidence>
<feature type="region of interest" description="Disordered" evidence="1">
    <location>
        <begin position="1"/>
        <end position="21"/>
    </location>
</feature>
<dbReference type="OrthoDB" id="119028at2759"/>
<dbReference type="EMBL" id="REGN01000478">
    <property type="protein sequence ID" value="RNA41639.1"/>
    <property type="molecule type" value="Genomic_DNA"/>
</dbReference>
<reference evidence="2 3" key="1">
    <citation type="journal article" date="2018" name="Sci. Rep.">
        <title>Genomic signatures of local adaptation to the degree of environmental predictability in rotifers.</title>
        <authorList>
            <person name="Franch-Gras L."/>
            <person name="Hahn C."/>
            <person name="Garcia-Roger E.M."/>
            <person name="Carmona M.J."/>
            <person name="Serra M."/>
            <person name="Gomez A."/>
        </authorList>
    </citation>
    <scope>NUCLEOTIDE SEQUENCE [LARGE SCALE GENOMIC DNA]</scope>
    <source>
        <strain evidence="2">HYR1</strain>
    </source>
</reference>
<proteinExistence type="predicted"/>
<name>A0A3M7T143_BRAPC</name>
<organism evidence="2 3">
    <name type="scientific">Brachionus plicatilis</name>
    <name type="common">Marine rotifer</name>
    <name type="synonym">Brachionus muelleri</name>
    <dbReference type="NCBI Taxonomy" id="10195"/>
    <lineage>
        <taxon>Eukaryota</taxon>
        <taxon>Metazoa</taxon>
        <taxon>Spiralia</taxon>
        <taxon>Gnathifera</taxon>
        <taxon>Rotifera</taxon>
        <taxon>Eurotatoria</taxon>
        <taxon>Monogononta</taxon>
        <taxon>Pseudotrocha</taxon>
        <taxon>Ploima</taxon>
        <taxon>Brachionidae</taxon>
        <taxon>Brachionus</taxon>
    </lineage>
</organism>